<dbReference type="OrthoDB" id="9804310at2"/>
<dbReference type="RefSeq" id="WP_008233154.1">
    <property type="nucleotide sequence ID" value="NZ_CAIY01000033.1"/>
</dbReference>
<dbReference type="PANTHER" id="PTHR43187:SF1">
    <property type="entry name" value="GLUTAMINE AMIDOTRANSFERASE DUG3-RELATED"/>
    <property type="match status" value="1"/>
</dbReference>
<dbReference type="EMBL" id="CAIY01000033">
    <property type="protein sequence ID" value="CCH67036.1"/>
    <property type="molecule type" value="Genomic_DNA"/>
</dbReference>
<dbReference type="STRING" id="1165094.RINTHH_8810"/>
<keyword evidence="4" id="KW-1185">Reference proteome</keyword>
<gene>
    <name evidence="3" type="ORF">RINTHH_8810</name>
</gene>
<protein>
    <submittedName>
        <fullName evidence="3">Glutamine amidotransferases class-II</fullName>
    </submittedName>
</protein>
<keyword evidence="3" id="KW-0808">Transferase</keyword>
<feature type="domain" description="Glutamine amidotransferase type-2" evidence="2">
    <location>
        <begin position="2"/>
        <end position="260"/>
    </location>
</feature>
<reference evidence="3 4" key="1">
    <citation type="submission" date="2012-05" db="EMBL/GenBank/DDBJ databases">
        <authorList>
            <person name="Hilton J."/>
        </authorList>
    </citation>
    <scope>NUCLEOTIDE SEQUENCE [LARGE SCALE GENOMIC DNA]</scope>
    <source>
        <strain evidence="3 4">HH01</strain>
    </source>
</reference>
<organism evidence="3 4">
    <name type="scientific">Richelia intracellularis HH01</name>
    <dbReference type="NCBI Taxonomy" id="1165094"/>
    <lineage>
        <taxon>Bacteria</taxon>
        <taxon>Bacillati</taxon>
        <taxon>Cyanobacteriota</taxon>
        <taxon>Cyanophyceae</taxon>
        <taxon>Nostocales</taxon>
        <taxon>Nostocaceae</taxon>
        <taxon>Richelia</taxon>
    </lineage>
</organism>
<dbReference type="PANTHER" id="PTHR43187">
    <property type="entry name" value="GLUTAMINE AMIDOTRANSFERASE DUG3-RELATED"/>
    <property type="match status" value="1"/>
</dbReference>
<dbReference type="PROSITE" id="PS51278">
    <property type="entry name" value="GATASE_TYPE_2"/>
    <property type="match status" value="1"/>
</dbReference>
<dbReference type="InterPro" id="IPR026869">
    <property type="entry name" value="EgtC-like"/>
</dbReference>
<evidence type="ECO:0000313" key="3">
    <source>
        <dbReference type="EMBL" id="CCH67036.1"/>
    </source>
</evidence>
<name>M1X527_9NOST</name>
<dbReference type="GO" id="GO:0016740">
    <property type="term" value="F:transferase activity"/>
    <property type="evidence" value="ECO:0007669"/>
    <property type="project" value="UniProtKB-KW"/>
</dbReference>
<dbReference type="CDD" id="cd01908">
    <property type="entry name" value="YafJ"/>
    <property type="match status" value="1"/>
</dbReference>
<proteinExistence type="predicted"/>
<dbReference type="InterPro" id="IPR029055">
    <property type="entry name" value="Ntn_hydrolases_N"/>
</dbReference>
<dbReference type="Proteomes" id="UP000053051">
    <property type="component" value="Unassembled WGS sequence"/>
</dbReference>
<dbReference type="InterPro" id="IPR017808">
    <property type="entry name" value="EgtC"/>
</dbReference>
<dbReference type="AlphaFoldDB" id="M1X527"/>
<dbReference type="InterPro" id="IPR017932">
    <property type="entry name" value="GATase_2_dom"/>
</dbReference>
<keyword evidence="1 3" id="KW-0315">Glutamine amidotransferase</keyword>
<evidence type="ECO:0000256" key="1">
    <source>
        <dbReference type="ARBA" id="ARBA00022962"/>
    </source>
</evidence>
<dbReference type="NCBIfam" id="TIGR03442">
    <property type="entry name" value="ergothioneine biosynthesis protein EgtC"/>
    <property type="match status" value="1"/>
</dbReference>
<evidence type="ECO:0000313" key="4">
    <source>
        <dbReference type="Proteomes" id="UP000053051"/>
    </source>
</evidence>
<dbReference type="Pfam" id="PF13230">
    <property type="entry name" value="GATase_4"/>
    <property type="match status" value="1"/>
</dbReference>
<accession>M1X527</accession>
<dbReference type="InterPro" id="IPR052373">
    <property type="entry name" value="Gamma-glu_amide_hydrolase"/>
</dbReference>
<dbReference type="Gene3D" id="3.60.20.10">
    <property type="entry name" value="Glutamine Phosphoribosylpyrophosphate, subunit 1, domain 1"/>
    <property type="match status" value="1"/>
</dbReference>
<reference evidence="4" key="2">
    <citation type="submission" date="2016-01" db="EMBL/GenBank/DDBJ databases">
        <title>Diatom-associated endosymboitic cyanobacterium lacks core nitrogen metabolism enzymes.</title>
        <authorList>
            <person name="Hilton J.A."/>
            <person name="Foster R.A."/>
            <person name="Tripp H.J."/>
            <person name="Carter B.J."/>
            <person name="Zehr J.P."/>
            <person name="Villareal T.A."/>
        </authorList>
    </citation>
    <scope>NUCLEOTIDE SEQUENCE [LARGE SCALE GENOMIC DNA]</scope>
    <source>
        <strain evidence="4">HH01</strain>
    </source>
</reference>
<dbReference type="SUPFAM" id="SSF56235">
    <property type="entry name" value="N-terminal nucleophile aminohydrolases (Ntn hydrolases)"/>
    <property type="match status" value="1"/>
</dbReference>
<dbReference type="GO" id="GO:0052699">
    <property type="term" value="P:ergothioneine biosynthetic process"/>
    <property type="evidence" value="ECO:0007669"/>
    <property type="project" value="InterPro"/>
</dbReference>
<comment type="caution">
    <text evidence="3">The sequence shown here is derived from an EMBL/GenBank/DDBJ whole genome shotgun (WGS) entry which is preliminary data.</text>
</comment>
<sequence length="262" mass="29725">MCRLLTYFGMPAVLEDLLYEPEHSLIIQSYKPKEMISGTVNADGFGIGWYHPQKDVKPFTYKSTLPIWNDVNLPSLSRYIESGCILSYVRSATPQQPLDLSNCQPFTYGNLLFTHNGRIDKFHKTLCRPIRNILSDKIYGIISGNTDSEHIFALILNNCQKYPKKTLEQSLYTTLLELQELAESYQTNVYANVTISDGKRLVAARFATKPPAPSLYWLQDKSKDTNPIIIASEPLFSGNWTNFPENSIINAGEDGYINIQQI</sequence>
<evidence type="ECO:0000259" key="2">
    <source>
        <dbReference type="PROSITE" id="PS51278"/>
    </source>
</evidence>